<name>X1RMB1_9ZZZZ</name>
<accession>X1RMB1</accession>
<reference evidence="2" key="1">
    <citation type="journal article" date="2014" name="Front. Microbiol.">
        <title>High frequency of phylogenetically diverse reductive dehalogenase-homologous genes in deep subseafloor sedimentary metagenomes.</title>
        <authorList>
            <person name="Kawai M."/>
            <person name="Futagami T."/>
            <person name="Toyoda A."/>
            <person name="Takaki Y."/>
            <person name="Nishi S."/>
            <person name="Hori S."/>
            <person name="Arai W."/>
            <person name="Tsubouchi T."/>
            <person name="Morono Y."/>
            <person name="Uchiyama I."/>
            <person name="Ito T."/>
            <person name="Fujiyama A."/>
            <person name="Inagaki F."/>
            <person name="Takami H."/>
        </authorList>
    </citation>
    <scope>NUCLEOTIDE SEQUENCE</scope>
    <source>
        <strain evidence="2">Expedition CK06-06</strain>
    </source>
</reference>
<comment type="caution">
    <text evidence="2">The sequence shown here is derived from an EMBL/GenBank/DDBJ whole genome shotgun (WGS) entry which is preliminary data.</text>
</comment>
<keyword evidence="1" id="KW-0812">Transmembrane</keyword>
<organism evidence="2">
    <name type="scientific">marine sediment metagenome</name>
    <dbReference type="NCBI Taxonomy" id="412755"/>
    <lineage>
        <taxon>unclassified sequences</taxon>
        <taxon>metagenomes</taxon>
        <taxon>ecological metagenomes</taxon>
    </lineage>
</organism>
<feature type="transmembrane region" description="Helical" evidence="1">
    <location>
        <begin position="12"/>
        <end position="33"/>
    </location>
</feature>
<proteinExistence type="predicted"/>
<feature type="non-terminal residue" evidence="2">
    <location>
        <position position="60"/>
    </location>
</feature>
<dbReference type="EMBL" id="BARW01002146">
    <property type="protein sequence ID" value="GAI68096.1"/>
    <property type="molecule type" value="Genomic_DNA"/>
</dbReference>
<sequence>MKRLLKPPWLELSTMSVVVILSYIALLLITIGAEIPPGGMSLNSISLLTFGFFLLSFAIA</sequence>
<keyword evidence="1" id="KW-0472">Membrane</keyword>
<protein>
    <submittedName>
        <fullName evidence="2">Uncharacterized protein</fullName>
    </submittedName>
</protein>
<evidence type="ECO:0000313" key="2">
    <source>
        <dbReference type="EMBL" id="GAI68096.1"/>
    </source>
</evidence>
<gene>
    <name evidence="2" type="ORF">S12H4_06200</name>
</gene>
<keyword evidence="1" id="KW-1133">Transmembrane helix</keyword>
<evidence type="ECO:0000256" key="1">
    <source>
        <dbReference type="SAM" id="Phobius"/>
    </source>
</evidence>
<feature type="transmembrane region" description="Helical" evidence="1">
    <location>
        <begin position="39"/>
        <end position="59"/>
    </location>
</feature>
<dbReference type="AlphaFoldDB" id="X1RMB1"/>